<sequence length="418" mass="46129">MPPLGIHRGARKYRLLVRVHCAENLRHVSSAGAYCKLYVGESAMLNGTPQSIKRFLALGETELAPSQQMRMVKTQVYKDSRTNPTWNEKFEIAVLNPETEVLSIRVKNARLMSRSSVGACSIPIATLRNEMTDQWVTLQDGKKDAGRLRVQLRLLAPSALDIDSRLAMPRDCLPQGFTPGSIRKAARRDSVKGVLHHIRDPKLAMSEVTDDSSRVESLLSDRVSAPTHLPSQDLPRLRSLGMAGQHTVLDHALPTGGSRSLGHEALFSPQIDGRQFWSPLSPSTSVASSDVPRNSINPADTDVDLGDDECKSSNQDETDDDDSCEPDVEPVEHTGGRASTATEILANLTEFDELEDEEVENMRMMLGSTVCNLLQRESRNVLMEDDDDDDDIAVTAMTLMDVPMLEDIRLALEDIDCA</sequence>
<feature type="domain" description="C2" evidence="2">
    <location>
        <begin position="1"/>
        <end position="136"/>
    </location>
</feature>
<keyword evidence="4" id="KW-1185">Reference proteome</keyword>
<dbReference type="PANTHER" id="PTHR32246">
    <property type="entry name" value="INGRESSION PROTEIN FIC1"/>
    <property type="match status" value="1"/>
</dbReference>
<name>A0AAV2YND8_9STRA</name>
<evidence type="ECO:0000313" key="4">
    <source>
        <dbReference type="Proteomes" id="UP001146120"/>
    </source>
</evidence>
<dbReference type="PROSITE" id="PS50004">
    <property type="entry name" value="C2"/>
    <property type="match status" value="1"/>
</dbReference>
<dbReference type="AlphaFoldDB" id="A0AAV2YND8"/>
<reference evidence="3" key="2">
    <citation type="journal article" date="2023" name="Microbiol Resour">
        <title>Decontamination and Annotation of the Draft Genome Sequence of the Oomycete Lagenidium giganteum ARSEF 373.</title>
        <authorList>
            <person name="Morgan W.R."/>
            <person name="Tartar A."/>
        </authorList>
    </citation>
    <scope>NUCLEOTIDE SEQUENCE</scope>
    <source>
        <strain evidence="3">ARSEF 373</strain>
    </source>
</reference>
<reference evidence="3" key="1">
    <citation type="submission" date="2022-11" db="EMBL/GenBank/DDBJ databases">
        <authorList>
            <person name="Morgan W.R."/>
            <person name="Tartar A."/>
        </authorList>
    </citation>
    <scope>NUCLEOTIDE SEQUENCE</scope>
    <source>
        <strain evidence="3">ARSEF 373</strain>
    </source>
</reference>
<dbReference type="Pfam" id="PF00168">
    <property type="entry name" value="C2"/>
    <property type="match status" value="1"/>
</dbReference>
<protein>
    <recommendedName>
        <fullName evidence="2">C2 domain-containing protein</fullName>
    </recommendedName>
</protein>
<organism evidence="3 4">
    <name type="scientific">Lagenidium giganteum</name>
    <dbReference type="NCBI Taxonomy" id="4803"/>
    <lineage>
        <taxon>Eukaryota</taxon>
        <taxon>Sar</taxon>
        <taxon>Stramenopiles</taxon>
        <taxon>Oomycota</taxon>
        <taxon>Peronosporomycetes</taxon>
        <taxon>Pythiales</taxon>
        <taxon>Pythiaceae</taxon>
    </lineage>
</organism>
<dbReference type="Proteomes" id="UP001146120">
    <property type="component" value="Unassembled WGS sequence"/>
</dbReference>
<comment type="caution">
    <text evidence="3">The sequence shown here is derived from an EMBL/GenBank/DDBJ whole genome shotgun (WGS) entry which is preliminary data.</text>
</comment>
<dbReference type="EMBL" id="DAKRPA010000264">
    <property type="protein sequence ID" value="DAZ94184.1"/>
    <property type="molecule type" value="Genomic_DNA"/>
</dbReference>
<accession>A0AAV2YND8</accession>
<feature type="compositionally biased region" description="Acidic residues" evidence="1">
    <location>
        <begin position="316"/>
        <end position="329"/>
    </location>
</feature>
<proteinExistence type="predicted"/>
<feature type="region of interest" description="Disordered" evidence="1">
    <location>
        <begin position="278"/>
        <end position="338"/>
    </location>
</feature>
<dbReference type="SUPFAM" id="SSF49562">
    <property type="entry name" value="C2 domain (Calcium/lipid-binding domain, CaLB)"/>
    <property type="match status" value="1"/>
</dbReference>
<gene>
    <name evidence="3" type="ORF">N0F65_004898</name>
</gene>
<dbReference type="CDD" id="cd00030">
    <property type="entry name" value="C2"/>
    <property type="match status" value="1"/>
</dbReference>
<dbReference type="InterPro" id="IPR000008">
    <property type="entry name" value="C2_dom"/>
</dbReference>
<evidence type="ECO:0000259" key="2">
    <source>
        <dbReference type="PROSITE" id="PS50004"/>
    </source>
</evidence>
<dbReference type="Gene3D" id="2.60.40.150">
    <property type="entry name" value="C2 domain"/>
    <property type="match status" value="1"/>
</dbReference>
<dbReference type="PANTHER" id="PTHR32246:SF173">
    <property type="entry name" value="C2 DOMAIN-CONTAINING PROTEIN"/>
    <property type="match status" value="1"/>
</dbReference>
<evidence type="ECO:0000313" key="3">
    <source>
        <dbReference type="EMBL" id="DAZ94184.1"/>
    </source>
</evidence>
<evidence type="ECO:0000256" key="1">
    <source>
        <dbReference type="SAM" id="MobiDB-lite"/>
    </source>
</evidence>
<feature type="compositionally biased region" description="Low complexity" evidence="1">
    <location>
        <begin position="278"/>
        <end position="292"/>
    </location>
</feature>
<dbReference type="InterPro" id="IPR035892">
    <property type="entry name" value="C2_domain_sf"/>
</dbReference>
<dbReference type="SMART" id="SM00239">
    <property type="entry name" value="C2"/>
    <property type="match status" value="1"/>
</dbReference>